<dbReference type="Proteomes" id="UP001499978">
    <property type="component" value="Unassembled WGS sequence"/>
</dbReference>
<accession>A0ABN3NHY8</accession>
<name>A0ABN3NHY8_9ACTN</name>
<reference evidence="1 2" key="1">
    <citation type="journal article" date="2019" name="Int. J. Syst. Evol. Microbiol.">
        <title>The Global Catalogue of Microorganisms (GCM) 10K type strain sequencing project: providing services to taxonomists for standard genome sequencing and annotation.</title>
        <authorList>
            <consortium name="The Broad Institute Genomics Platform"/>
            <consortium name="The Broad Institute Genome Sequencing Center for Infectious Disease"/>
            <person name="Wu L."/>
            <person name="Ma J."/>
        </authorList>
    </citation>
    <scope>NUCLEOTIDE SEQUENCE [LARGE SCALE GENOMIC DNA]</scope>
    <source>
        <strain evidence="1 2">JCM 3367</strain>
    </source>
</reference>
<protein>
    <recommendedName>
        <fullName evidence="3">GNAT family N-acetyltransferase</fullName>
    </recommendedName>
</protein>
<dbReference type="RefSeq" id="WP_344171737.1">
    <property type="nucleotide sequence ID" value="NZ_BAAARY010000008.1"/>
</dbReference>
<comment type="caution">
    <text evidence="1">The sequence shown here is derived from an EMBL/GenBank/DDBJ whole genome shotgun (WGS) entry which is preliminary data.</text>
</comment>
<sequence>MRAVTNAEFYKWARSGHDAKSARLTGVDVLGRYSGTTVAAGELEPAPAAQLDAALQRYYVQPGGLDLPAYVVSCDGTPVAWLTLRGHPVAPAARLNKLQLRHQQQALTALSEVSDHVLVALADRRDAYEQRTTVTPPSPLGGSRWVQVAAAGEPTRHWWTTVPADYGIAFDQVRSLVGADEVRVIRSAGYGVGANVIHHPGLEFVCAVQAIAEATGSLPAVVGQWAILTGCVDPATMQQQFAGAYVGRFDYEQDFTQHILQVRGWAKAMDEVGLPTKYLDLRQLTHDLLRTEFLAIGIDRDNDITHCGSGGIAVVAR</sequence>
<evidence type="ECO:0000313" key="2">
    <source>
        <dbReference type="Proteomes" id="UP001499978"/>
    </source>
</evidence>
<dbReference type="EMBL" id="BAAARY010000008">
    <property type="protein sequence ID" value="GAA2522664.1"/>
    <property type="molecule type" value="Genomic_DNA"/>
</dbReference>
<proteinExistence type="predicted"/>
<gene>
    <name evidence="1" type="ORF">GCM10010201_20970</name>
</gene>
<organism evidence="1 2">
    <name type="scientific">Pilimelia columellifera subsp. columellifera</name>
    <dbReference type="NCBI Taxonomy" id="706583"/>
    <lineage>
        <taxon>Bacteria</taxon>
        <taxon>Bacillati</taxon>
        <taxon>Actinomycetota</taxon>
        <taxon>Actinomycetes</taxon>
        <taxon>Micromonosporales</taxon>
        <taxon>Micromonosporaceae</taxon>
        <taxon>Pilimelia</taxon>
    </lineage>
</organism>
<keyword evidence="2" id="KW-1185">Reference proteome</keyword>
<evidence type="ECO:0008006" key="3">
    <source>
        <dbReference type="Google" id="ProtNLM"/>
    </source>
</evidence>
<evidence type="ECO:0000313" key="1">
    <source>
        <dbReference type="EMBL" id="GAA2522664.1"/>
    </source>
</evidence>